<feature type="chain" id="PRO_5040256322" description="Secreted protein" evidence="2">
    <location>
        <begin position="18"/>
        <end position="392"/>
    </location>
</feature>
<sequence length="392" mass="43787">MVVAVLAFLEVLFLALGLKVFVEVAKFEEVHHRPVRDDPGRKVLVERDVEDAQQLVAHELEQFRVGFHGDLAEKLARVHVVELHLAVVRADGQHERVDRDLRQRGQVEVGVGVHHALRHQVVRVQVQRNVQLVDLRRAFEDTKQIADDVDCSVTVQNNHHVFVIRLDLGNRPVANMTNRRLNAFLHVPAHKVAVLVSSKSPDLALLAKLGNVHMNARDHPTMARATVLLHARQQDVLVVHQRPVNLAVPAAKHDAVLAQGVRGGAAWNRRVLCVHVRAVVEVARDKVSCVLVERKKPAGVEIALDVRCVEQIFEISRERATLENTSPTLSNLCLKICIHIELSFDSRYQVLHTRERFLSELGSRNRNTTISSSSGNGEPVRSSPVSALLPTS</sequence>
<evidence type="ECO:0000313" key="3">
    <source>
        <dbReference type="EMBL" id="KAH3667342.1"/>
    </source>
</evidence>
<dbReference type="EMBL" id="JAEUBE010000183">
    <property type="protein sequence ID" value="KAH3667342.1"/>
    <property type="molecule type" value="Genomic_DNA"/>
</dbReference>
<evidence type="ECO:0008006" key="5">
    <source>
        <dbReference type="Google" id="ProtNLM"/>
    </source>
</evidence>
<protein>
    <recommendedName>
        <fullName evidence="5">Secreted protein</fullName>
    </recommendedName>
</protein>
<reference evidence="3" key="1">
    <citation type="journal article" date="2021" name="Open Biol.">
        <title>Shared evolutionary footprints suggest mitochondrial oxidative damage underlies multiple complex I losses in fungi.</title>
        <authorList>
            <person name="Schikora-Tamarit M.A."/>
            <person name="Marcet-Houben M."/>
            <person name="Nosek J."/>
            <person name="Gabaldon T."/>
        </authorList>
    </citation>
    <scope>NUCLEOTIDE SEQUENCE</scope>
    <source>
        <strain evidence="3">CBS6075</strain>
    </source>
</reference>
<organism evidence="3 4">
    <name type="scientific">Ogataea philodendri</name>
    <dbReference type="NCBI Taxonomy" id="1378263"/>
    <lineage>
        <taxon>Eukaryota</taxon>
        <taxon>Fungi</taxon>
        <taxon>Dikarya</taxon>
        <taxon>Ascomycota</taxon>
        <taxon>Saccharomycotina</taxon>
        <taxon>Pichiomycetes</taxon>
        <taxon>Pichiales</taxon>
        <taxon>Pichiaceae</taxon>
        <taxon>Ogataea</taxon>
    </lineage>
</organism>
<dbReference type="Proteomes" id="UP000769157">
    <property type="component" value="Unassembled WGS sequence"/>
</dbReference>
<feature type="compositionally biased region" description="Low complexity" evidence="1">
    <location>
        <begin position="368"/>
        <end position="377"/>
    </location>
</feature>
<accession>A0A9P8P8P5</accession>
<evidence type="ECO:0000313" key="4">
    <source>
        <dbReference type="Proteomes" id="UP000769157"/>
    </source>
</evidence>
<name>A0A9P8P8P5_9ASCO</name>
<gene>
    <name evidence="3" type="ORF">OGAPHI_002991</name>
</gene>
<dbReference type="GeneID" id="70234958"/>
<comment type="caution">
    <text evidence="3">The sequence shown here is derived from an EMBL/GenBank/DDBJ whole genome shotgun (WGS) entry which is preliminary data.</text>
</comment>
<feature type="region of interest" description="Disordered" evidence="1">
    <location>
        <begin position="368"/>
        <end position="392"/>
    </location>
</feature>
<evidence type="ECO:0000256" key="1">
    <source>
        <dbReference type="SAM" id="MobiDB-lite"/>
    </source>
</evidence>
<feature type="signal peptide" evidence="2">
    <location>
        <begin position="1"/>
        <end position="17"/>
    </location>
</feature>
<keyword evidence="2" id="KW-0732">Signal</keyword>
<evidence type="ECO:0000256" key="2">
    <source>
        <dbReference type="SAM" id="SignalP"/>
    </source>
</evidence>
<reference evidence="3" key="2">
    <citation type="submission" date="2021-01" db="EMBL/GenBank/DDBJ databases">
        <authorList>
            <person name="Schikora-Tamarit M.A."/>
        </authorList>
    </citation>
    <scope>NUCLEOTIDE SEQUENCE</scope>
    <source>
        <strain evidence="3">CBS6075</strain>
    </source>
</reference>
<feature type="compositionally biased region" description="Polar residues" evidence="1">
    <location>
        <begin position="383"/>
        <end position="392"/>
    </location>
</feature>
<dbReference type="AlphaFoldDB" id="A0A9P8P8P5"/>
<proteinExistence type="predicted"/>
<keyword evidence="4" id="KW-1185">Reference proteome</keyword>
<dbReference type="RefSeq" id="XP_046062154.1">
    <property type="nucleotide sequence ID" value="XM_046203921.1"/>
</dbReference>